<evidence type="ECO:0000313" key="5">
    <source>
        <dbReference type="Proteomes" id="UP001208692"/>
    </source>
</evidence>
<gene>
    <name evidence="2" type="ORF">RCZ15_25340</name>
    <name evidence="3" type="ORF">RCZ16_26590</name>
</gene>
<dbReference type="EMBL" id="BQKA01000065">
    <property type="protein sequence ID" value="GJM51561.1"/>
    <property type="molecule type" value="Genomic_DNA"/>
</dbReference>
<dbReference type="Proteomes" id="UP001208692">
    <property type="component" value="Unassembled WGS sequence"/>
</dbReference>
<organism evidence="2 4">
    <name type="scientific">Capnocytophaga catalasegens</name>
    <dbReference type="NCBI Taxonomy" id="1004260"/>
    <lineage>
        <taxon>Bacteria</taxon>
        <taxon>Pseudomonadati</taxon>
        <taxon>Bacteroidota</taxon>
        <taxon>Flavobacteriia</taxon>
        <taxon>Flavobacteriales</taxon>
        <taxon>Flavobacteriaceae</taxon>
        <taxon>Capnocytophaga</taxon>
    </lineage>
</organism>
<dbReference type="Proteomes" id="UP001207736">
    <property type="component" value="Unassembled WGS sequence"/>
</dbReference>
<feature type="coiled-coil region" evidence="1">
    <location>
        <begin position="90"/>
        <end position="124"/>
    </location>
</feature>
<evidence type="ECO:0008006" key="6">
    <source>
        <dbReference type="Google" id="ProtNLM"/>
    </source>
</evidence>
<evidence type="ECO:0000313" key="2">
    <source>
        <dbReference type="EMBL" id="GJM51561.1"/>
    </source>
</evidence>
<evidence type="ECO:0000313" key="4">
    <source>
        <dbReference type="Proteomes" id="UP001207736"/>
    </source>
</evidence>
<evidence type="ECO:0000313" key="3">
    <source>
        <dbReference type="EMBL" id="GJM54343.1"/>
    </source>
</evidence>
<keyword evidence="5" id="KW-1185">Reference proteome</keyword>
<evidence type="ECO:0000256" key="1">
    <source>
        <dbReference type="SAM" id="Coils"/>
    </source>
</evidence>
<reference evidence="2 5" key="1">
    <citation type="submission" date="2021-11" db="EMBL/GenBank/DDBJ databases">
        <title>Draft genome sequence of Capnocytophaga sp. strain KC07075 isolated from cat oral cavity.</title>
        <authorList>
            <person name="Suzuki M."/>
            <person name="Imaoka K."/>
            <person name="Kimura M."/>
            <person name="Morikawa S."/>
            <person name="Maeda K."/>
        </authorList>
    </citation>
    <scope>NUCLEOTIDE SEQUENCE</scope>
    <source>
        <strain evidence="2">KC07075</strain>
        <strain evidence="3 5">KC07079</strain>
    </source>
</reference>
<sequence length="127" mass="14590">MSKNLPTIKDRVLYFAEYKEVSKQEFFRKTGLNYSNFTGKSKESDLNSKSVAEILLIYDEINPMWLLTGNGSMLKENTPTAPPPEDTGQIALLQQENAFLKEKIHLLEENKALLLKQIQNLEKDKNK</sequence>
<comment type="caution">
    <text evidence="2">The sequence shown here is derived from an EMBL/GenBank/DDBJ whole genome shotgun (WGS) entry which is preliminary data.</text>
</comment>
<keyword evidence="1" id="KW-0175">Coiled coil</keyword>
<protein>
    <recommendedName>
        <fullName evidence="6">Transcriptional regulator</fullName>
    </recommendedName>
</protein>
<dbReference type="RefSeq" id="WP_264847824.1">
    <property type="nucleotide sequence ID" value="NZ_BPMA01000090.1"/>
</dbReference>
<dbReference type="EMBL" id="BQKB01000099">
    <property type="protein sequence ID" value="GJM54343.1"/>
    <property type="molecule type" value="Genomic_DNA"/>
</dbReference>
<accession>A0AAV5B0P5</accession>
<dbReference type="AlphaFoldDB" id="A0AAV5B0P5"/>
<proteinExistence type="predicted"/>
<name>A0AAV5B0P5_9FLAO</name>